<proteinExistence type="predicted"/>
<keyword evidence="2" id="KW-1185">Reference proteome</keyword>
<accession>A0ACA9PIX1</accession>
<comment type="caution">
    <text evidence="1">The sequence shown here is derived from an EMBL/GenBank/DDBJ whole genome shotgun (WGS) entry which is preliminary data.</text>
</comment>
<reference evidence="1" key="1">
    <citation type="submission" date="2021-06" db="EMBL/GenBank/DDBJ databases">
        <authorList>
            <person name="Kallberg Y."/>
            <person name="Tangrot J."/>
            <person name="Rosling A."/>
        </authorList>
    </citation>
    <scope>NUCLEOTIDE SEQUENCE</scope>
    <source>
        <strain evidence="1">IL203A</strain>
    </source>
</reference>
<dbReference type="EMBL" id="CAJVPU010027263">
    <property type="protein sequence ID" value="CAG8702953.1"/>
    <property type="molecule type" value="Genomic_DNA"/>
</dbReference>
<name>A0ACA9PIX1_9GLOM</name>
<evidence type="ECO:0000313" key="2">
    <source>
        <dbReference type="Proteomes" id="UP000789702"/>
    </source>
</evidence>
<dbReference type="Proteomes" id="UP000789702">
    <property type="component" value="Unassembled WGS sequence"/>
</dbReference>
<organism evidence="1 2">
    <name type="scientific">Dentiscutata heterogama</name>
    <dbReference type="NCBI Taxonomy" id="1316150"/>
    <lineage>
        <taxon>Eukaryota</taxon>
        <taxon>Fungi</taxon>
        <taxon>Fungi incertae sedis</taxon>
        <taxon>Mucoromycota</taxon>
        <taxon>Glomeromycotina</taxon>
        <taxon>Glomeromycetes</taxon>
        <taxon>Diversisporales</taxon>
        <taxon>Gigasporaceae</taxon>
        <taxon>Dentiscutata</taxon>
    </lineage>
</organism>
<sequence length="75" mass="8673">TDSFWSIMNAIFGWRNQATVDTTVSYFVYWLFVIITAVIIILRSRKPDNNDTTEQTDTIEQIDINEKVATQLNSV</sequence>
<protein>
    <submittedName>
        <fullName evidence="1">1500_t:CDS:1</fullName>
    </submittedName>
</protein>
<gene>
    <name evidence="1" type="ORF">DHETER_LOCUS11850</name>
</gene>
<feature type="non-terminal residue" evidence="1">
    <location>
        <position position="1"/>
    </location>
</feature>
<evidence type="ECO:0000313" key="1">
    <source>
        <dbReference type="EMBL" id="CAG8702953.1"/>
    </source>
</evidence>